<dbReference type="PRINTS" id="PR00866">
    <property type="entry name" value="RNADNAPOLMS"/>
</dbReference>
<dbReference type="GO" id="GO:0003723">
    <property type="term" value="F:RNA binding"/>
    <property type="evidence" value="ECO:0007669"/>
    <property type="project" value="InterPro"/>
</dbReference>
<sequence>MRLAIGAPSSPALSNILMWDIDAAIAEMIDGEQVSYTRYADDLTFSARRTGYLNGIEKGLRAILRSAGARD</sequence>
<evidence type="ECO:0008006" key="7">
    <source>
        <dbReference type="Google" id="ProtNLM"/>
    </source>
</evidence>
<evidence type="ECO:0000256" key="5">
    <source>
        <dbReference type="ARBA" id="ARBA00022918"/>
    </source>
</evidence>
<proteinExistence type="predicted"/>
<dbReference type="GO" id="GO:0003964">
    <property type="term" value="F:RNA-directed DNA polymerase activity"/>
    <property type="evidence" value="ECO:0007669"/>
    <property type="project" value="UniProtKB-KW"/>
</dbReference>
<evidence type="ECO:0000256" key="4">
    <source>
        <dbReference type="ARBA" id="ARBA00022842"/>
    </source>
</evidence>
<name>A0A974P5C0_9CAUL</name>
<protein>
    <recommendedName>
        <fullName evidence="7">Reverse transcriptase domain-containing protein</fullName>
    </recommendedName>
</protein>
<keyword evidence="5" id="KW-0695">RNA-directed DNA polymerase</keyword>
<dbReference type="GO" id="GO:0046872">
    <property type="term" value="F:metal ion binding"/>
    <property type="evidence" value="ECO:0007669"/>
    <property type="project" value="UniProtKB-KW"/>
</dbReference>
<organism evidence="6">
    <name type="scientific">Phenylobacterium glaciei</name>
    <dbReference type="NCBI Taxonomy" id="2803784"/>
    <lineage>
        <taxon>Bacteria</taxon>
        <taxon>Pseudomonadati</taxon>
        <taxon>Pseudomonadota</taxon>
        <taxon>Alphaproteobacteria</taxon>
        <taxon>Caulobacterales</taxon>
        <taxon>Caulobacteraceae</taxon>
        <taxon>Phenylobacterium</taxon>
    </lineage>
</organism>
<accession>A0A974P5C0</accession>
<evidence type="ECO:0000313" key="6">
    <source>
        <dbReference type="EMBL" id="QQZ50993.1"/>
    </source>
</evidence>
<reference evidence="6" key="1">
    <citation type="submission" date="2021-01" db="EMBL/GenBank/DDBJ databases">
        <title>Genome sequence of Phenylobacterium sp. 20VBR1 isolated from a valley glaceir, Ny-Alesund, Svalbard.</title>
        <authorList>
            <person name="Thomas F.A."/>
            <person name="Krishnan K.P."/>
            <person name="Sinha R.K."/>
        </authorList>
    </citation>
    <scope>NUCLEOTIDE SEQUENCE</scope>
    <source>
        <strain evidence="6">20VBR1</strain>
    </source>
</reference>
<dbReference type="AlphaFoldDB" id="A0A974P5C0"/>
<gene>
    <name evidence="6" type="ORF">JKL49_07225</name>
</gene>
<dbReference type="EMBL" id="CP068570">
    <property type="protein sequence ID" value="QQZ50993.1"/>
    <property type="molecule type" value="Genomic_DNA"/>
</dbReference>
<evidence type="ECO:0000256" key="3">
    <source>
        <dbReference type="ARBA" id="ARBA00022723"/>
    </source>
</evidence>
<dbReference type="InterPro" id="IPR000123">
    <property type="entry name" value="Reverse_transcriptase_msDNA"/>
</dbReference>
<keyword evidence="4" id="KW-0460">Magnesium</keyword>
<evidence type="ECO:0000256" key="1">
    <source>
        <dbReference type="ARBA" id="ARBA00022679"/>
    </source>
</evidence>
<keyword evidence="1" id="KW-0808">Transferase</keyword>
<keyword evidence="2" id="KW-0548">Nucleotidyltransferase</keyword>
<keyword evidence="3" id="KW-0479">Metal-binding</keyword>
<evidence type="ECO:0000256" key="2">
    <source>
        <dbReference type="ARBA" id="ARBA00022695"/>
    </source>
</evidence>